<keyword evidence="1 2" id="KW-0147">Chitin-binding</keyword>
<dbReference type="OrthoDB" id="1193027at2759"/>
<dbReference type="EMBL" id="JAIZAY010000006">
    <property type="protein sequence ID" value="KAJ8039921.1"/>
    <property type="molecule type" value="Genomic_DNA"/>
</dbReference>
<evidence type="ECO:0000313" key="4">
    <source>
        <dbReference type="EMBL" id="KAJ8039921.1"/>
    </source>
</evidence>
<evidence type="ECO:0000256" key="1">
    <source>
        <dbReference type="ARBA" id="ARBA00022669"/>
    </source>
</evidence>
<dbReference type="InterPro" id="IPR036861">
    <property type="entry name" value="Endochitinase-like_sf"/>
</dbReference>
<organism evidence="4 5">
    <name type="scientific">Holothuria leucospilota</name>
    <name type="common">Black long sea cucumber</name>
    <name type="synonym">Mertensiothuria leucospilota</name>
    <dbReference type="NCBI Taxonomy" id="206669"/>
    <lineage>
        <taxon>Eukaryota</taxon>
        <taxon>Metazoa</taxon>
        <taxon>Echinodermata</taxon>
        <taxon>Eleutherozoa</taxon>
        <taxon>Echinozoa</taxon>
        <taxon>Holothuroidea</taxon>
        <taxon>Aspidochirotacea</taxon>
        <taxon>Aspidochirotida</taxon>
        <taxon>Holothuriidae</taxon>
        <taxon>Holothuria</taxon>
    </lineage>
</organism>
<gene>
    <name evidence="4" type="ORF">HOLleu_14075</name>
</gene>
<dbReference type="GO" id="GO:0008061">
    <property type="term" value="F:chitin binding"/>
    <property type="evidence" value="ECO:0007669"/>
    <property type="project" value="UniProtKB-UniRule"/>
</dbReference>
<dbReference type="SMART" id="SM00270">
    <property type="entry name" value="ChtBD1"/>
    <property type="match status" value="4"/>
</dbReference>
<keyword evidence="2" id="KW-1015">Disulfide bond</keyword>
<proteinExistence type="predicted"/>
<dbReference type="AlphaFoldDB" id="A0A9Q1C8J0"/>
<evidence type="ECO:0000256" key="2">
    <source>
        <dbReference type="PROSITE-ProRule" id="PRU00261"/>
    </source>
</evidence>
<evidence type="ECO:0000259" key="3">
    <source>
        <dbReference type="PROSITE" id="PS50941"/>
    </source>
</evidence>
<sequence>MNLHGDWTDDDLINMYYLANYRSDLRCGGSFIAPNGEVAECDPVGDNPCCSSHNWCGNTAAHCDCVGCTDYRVTCQKFRSDLRCGGDYLAANGEVAQCNPDGEYPCCSPWNWCGITADHCDCADCADYRSSASEYRDDYRCGENYLAPNGKPAKCDPNGPYPCCSQWNWCGNTADHCECDKCVDFRNTCETFRSDYRCGKGYKAPNGETAKCDAFGIYPCCSPSNWCGITAAHCDCFFCSDYRIY</sequence>
<dbReference type="PANTHER" id="PTHR46549:SF1">
    <property type="entry name" value="MACPF DOMAIN-CONTAINING PROTEIN"/>
    <property type="match status" value="1"/>
</dbReference>
<protein>
    <submittedName>
        <fullName evidence="4">Lectin-B</fullName>
    </submittedName>
</protein>
<dbReference type="InterPro" id="IPR001002">
    <property type="entry name" value="Chitin-bd_1"/>
</dbReference>
<reference evidence="4" key="1">
    <citation type="submission" date="2021-10" db="EMBL/GenBank/DDBJ databases">
        <title>Tropical sea cucumber genome reveals ecological adaptation and Cuvierian tubules defense mechanism.</title>
        <authorList>
            <person name="Chen T."/>
        </authorList>
    </citation>
    <scope>NUCLEOTIDE SEQUENCE</scope>
    <source>
        <strain evidence="4">Nanhai2018</strain>
        <tissue evidence="4">Muscle</tissue>
    </source>
</reference>
<feature type="domain" description="Chitin-binding type-1" evidence="3">
    <location>
        <begin position="138"/>
        <end position="191"/>
    </location>
</feature>
<comment type="caution">
    <text evidence="2">Lacks conserved residue(s) required for the propagation of feature annotation.</text>
</comment>
<feature type="disulfide bond" evidence="2">
    <location>
        <begin position="163"/>
        <end position="177"/>
    </location>
</feature>
<dbReference type="PANTHER" id="PTHR46549">
    <property type="entry name" value="MACPF DOMAIN-CONTAINING PROTEIN"/>
    <property type="match status" value="1"/>
</dbReference>
<dbReference type="Proteomes" id="UP001152320">
    <property type="component" value="Chromosome 6"/>
</dbReference>
<keyword evidence="5" id="KW-1185">Reference proteome</keyword>
<comment type="caution">
    <text evidence="4">The sequence shown here is derived from an EMBL/GenBank/DDBJ whole genome shotgun (WGS) entry which is preliminary data.</text>
</comment>
<dbReference type="SUPFAM" id="SSF57016">
    <property type="entry name" value="Plant lectins/antimicrobial peptides"/>
    <property type="match status" value="2"/>
</dbReference>
<dbReference type="PROSITE" id="PS50941">
    <property type="entry name" value="CHIT_BIND_I_2"/>
    <property type="match status" value="1"/>
</dbReference>
<evidence type="ECO:0000313" key="5">
    <source>
        <dbReference type="Proteomes" id="UP001152320"/>
    </source>
</evidence>
<accession>A0A9Q1C8J0</accession>
<dbReference type="Gene3D" id="3.30.60.10">
    <property type="entry name" value="Endochitinase-like"/>
    <property type="match status" value="3"/>
</dbReference>
<name>A0A9Q1C8J0_HOLLE</name>